<feature type="non-terminal residue" evidence="1">
    <location>
        <position position="1"/>
    </location>
</feature>
<name>X1HL86_9ZZZZ</name>
<accession>X1HL86</accession>
<sequence length="166" mass="18666">WFYPSSGSTEVDRYVAWNYLENHWSTGKLARTCGFAATTTSTKPVLLDPNGFVYQHEIGTDHSSNQPPADAVPFVESGPIEIAQGDQVMHVFEIIPDEANSGQTQFYLLGSFYPNETPTLHGPFSSLDPTPVRMQGRQVQLRIEENVAEDWRVGYFRLDVQQGGRR</sequence>
<evidence type="ECO:0000313" key="1">
    <source>
        <dbReference type="EMBL" id="GAH46053.1"/>
    </source>
</evidence>
<reference evidence="1" key="1">
    <citation type="journal article" date="2014" name="Front. Microbiol.">
        <title>High frequency of phylogenetically diverse reductive dehalogenase-homologous genes in deep subseafloor sedimentary metagenomes.</title>
        <authorList>
            <person name="Kawai M."/>
            <person name="Futagami T."/>
            <person name="Toyoda A."/>
            <person name="Takaki Y."/>
            <person name="Nishi S."/>
            <person name="Hori S."/>
            <person name="Arai W."/>
            <person name="Tsubouchi T."/>
            <person name="Morono Y."/>
            <person name="Uchiyama I."/>
            <person name="Ito T."/>
            <person name="Fujiyama A."/>
            <person name="Inagaki F."/>
            <person name="Takami H."/>
        </authorList>
    </citation>
    <scope>NUCLEOTIDE SEQUENCE</scope>
    <source>
        <strain evidence="1">Expedition CK06-06</strain>
    </source>
</reference>
<proteinExistence type="predicted"/>
<gene>
    <name evidence="1" type="ORF">S03H2_17296</name>
</gene>
<comment type="caution">
    <text evidence="1">The sequence shown here is derived from an EMBL/GenBank/DDBJ whole genome shotgun (WGS) entry which is preliminary data.</text>
</comment>
<dbReference type="AlphaFoldDB" id="X1HL86"/>
<organism evidence="1">
    <name type="scientific">marine sediment metagenome</name>
    <dbReference type="NCBI Taxonomy" id="412755"/>
    <lineage>
        <taxon>unclassified sequences</taxon>
        <taxon>metagenomes</taxon>
        <taxon>ecological metagenomes</taxon>
    </lineage>
</organism>
<dbReference type="EMBL" id="BARU01008909">
    <property type="protein sequence ID" value="GAH46053.1"/>
    <property type="molecule type" value="Genomic_DNA"/>
</dbReference>
<protein>
    <submittedName>
        <fullName evidence="1">Uncharacterized protein</fullName>
    </submittedName>
</protein>